<keyword evidence="2" id="KW-0521">NADP</keyword>
<protein>
    <recommendedName>
        <fullName evidence="7">Pyrroline-5-carboxylate reductase dimerisation domain-containing protein</fullName>
    </recommendedName>
</protein>
<feature type="non-terminal residue" evidence="6">
    <location>
        <position position="1"/>
    </location>
</feature>
<evidence type="ECO:0000256" key="1">
    <source>
        <dbReference type="ARBA" id="ARBA00005525"/>
    </source>
</evidence>
<evidence type="ECO:0000256" key="3">
    <source>
        <dbReference type="ARBA" id="ARBA00023002"/>
    </source>
</evidence>
<dbReference type="InterPro" id="IPR000304">
    <property type="entry name" value="Pyrroline-COOH_reductase"/>
</dbReference>
<dbReference type="Pfam" id="PF03807">
    <property type="entry name" value="F420_oxidored"/>
    <property type="match status" value="1"/>
</dbReference>
<dbReference type="PANTHER" id="PTHR11645:SF66">
    <property type="entry name" value="PYRROLINE-5-CARBOXYLATE REDUCTASE"/>
    <property type="match status" value="1"/>
</dbReference>
<evidence type="ECO:0000256" key="2">
    <source>
        <dbReference type="ARBA" id="ARBA00022857"/>
    </source>
</evidence>
<evidence type="ECO:0008006" key="7">
    <source>
        <dbReference type="Google" id="ProtNLM"/>
    </source>
</evidence>
<dbReference type="InterPro" id="IPR008927">
    <property type="entry name" value="6-PGluconate_DH-like_C_sf"/>
</dbReference>
<dbReference type="InterPro" id="IPR036291">
    <property type="entry name" value="NAD(P)-bd_dom_sf"/>
</dbReference>
<dbReference type="SUPFAM" id="SSF51735">
    <property type="entry name" value="NAD(P)-binding Rossmann-fold domains"/>
    <property type="match status" value="1"/>
</dbReference>
<dbReference type="SUPFAM" id="SSF48179">
    <property type="entry name" value="6-phosphogluconate dehydrogenase C-terminal domain-like"/>
    <property type="match status" value="1"/>
</dbReference>
<dbReference type="PANTHER" id="PTHR11645">
    <property type="entry name" value="PYRROLINE-5-CARBOXYLATE REDUCTASE"/>
    <property type="match status" value="1"/>
</dbReference>
<dbReference type="AlphaFoldDB" id="X1SMQ9"/>
<dbReference type="GO" id="GO:0055129">
    <property type="term" value="P:L-proline biosynthetic process"/>
    <property type="evidence" value="ECO:0007669"/>
    <property type="project" value="TreeGrafter"/>
</dbReference>
<organism evidence="6">
    <name type="scientific">marine sediment metagenome</name>
    <dbReference type="NCBI Taxonomy" id="412755"/>
    <lineage>
        <taxon>unclassified sequences</taxon>
        <taxon>metagenomes</taxon>
        <taxon>ecological metagenomes</taxon>
    </lineage>
</organism>
<accession>X1SMQ9</accession>
<sequence length="233" mass="25284">EVRRQHLEQKYGVAVMSSNRQAVGRGDVVVLAIKPQNLVEVMVELNSRLTQKQLVLSIIAGARIDTLCRGLSHDCVVRAMPNTPAQIGEGMSVWTATPEVTEPQKGWASSILGAMGKEIYVDDEKYIDMATAVSGSGPAYIFLFIESLVDAAVHIGLPRDMAQELVLETILGSGHFVQRSGKTLAELRRMVTSPGGTTAEALLKLEKGGFSELVKQAVRAAYNKAKRLEVKQP</sequence>
<dbReference type="FunFam" id="1.10.3730.10:FF:000001">
    <property type="entry name" value="Pyrroline-5-carboxylate reductase"/>
    <property type="match status" value="1"/>
</dbReference>
<name>X1SMQ9_9ZZZZ</name>
<dbReference type="InterPro" id="IPR053790">
    <property type="entry name" value="P5CR-like_CS"/>
</dbReference>
<proteinExistence type="inferred from homology"/>
<dbReference type="Pfam" id="PF14748">
    <property type="entry name" value="P5CR_dimer"/>
    <property type="match status" value="1"/>
</dbReference>
<evidence type="ECO:0000259" key="5">
    <source>
        <dbReference type="Pfam" id="PF14748"/>
    </source>
</evidence>
<feature type="domain" description="Pyrroline-5-carboxylate reductase catalytic N-terminal" evidence="4">
    <location>
        <begin position="3"/>
        <end position="61"/>
    </location>
</feature>
<gene>
    <name evidence="6" type="ORF">S12H4_11540</name>
</gene>
<evidence type="ECO:0000259" key="4">
    <source>
        <dbReference type="Pfam" id="PF03807"/>
    </source>
</evidence>
<dbReference type="EMBL" id="BARW01005206">
    <property type="protein sequence ID" value="GAI76640.1"/>
    <property type="molecule type" value="Genomic_DNA"/>
</dbReference>
<evidence type="ECO:0000313" key="6">
    <source>
        <dbReference type="EMBL" id="GAI76640.1"/>
    </source>
</evidence>
<dbReference type="PIRSF" id="PIRSF000193">
    <property type="entry name" value="Pyrrol-5-carb_rd"/>
    <property type="match status" value="1"/>
</dbReference>
<comment type="similarity">
    <text evidence="1">Belongs to the pyrroline-5-carboxylate reductase family.</text>
</comment>
<dbReference type="Gene3D" id="1.10.3730.10">
    <property type="entry name" value="ProC C-terminal domain-like"/>
    <property type="match status" value="1"/>
</dbReference>
<dbReference type="NCBIfam" id="TIGR00112">
    <property type="entry name" value="proC"/>
    <property type="match status" value="1"/>
</dbReference>
<feature type="domain" description="Pyrroline-5-carboxylate reductase dimerisation" evidence="5">
    <location>
        <begin position="124"/>
        <end position="228"/>
    </location>
</feature>
<dbReference type="InterPro" id="IPR029036">
    <property type="entry name" value="P5CR_dimer"/>
</dbReference>
<comment type="caution">
    <text evidence="6">The sequence shown here is derived from an EMBL/GenBank/DDBJ whole genome shotgun (WGS) entry which is preliminary data.</text>
</comment>
<dbReference type="PROSITE" id="PS00521">
    <property type="entry name" value="P5CR"/>
    <property type="match status" value="1"/>
</dbReference>
<dbReference type="GO" id="GO:0004735">
    <property type="term" value="F:pyrroline-5-carboxylate reductase activity"/>
    <property type="evidence" value="ECO:0007669"/>
    <property type="project" value="InterPro"/>
</dbReference>
<keyword evidence="3" id="KW-0560">Oxidoreductase</keyword>
<dbReference type="InterPro" id="IPR028939">
    <property type="entry name" value="P5C_Rdtase_cat_N"/>
</dbReference>
<dbReference type="HAMAP" id="MF_01925">
    <property type="entry name" value="P5C_reductase"/>
    <property type="match status" value="1"/>
</dbReference>
<reference evidence="6" key="1">
    <citation type="journal article" date="2014" name="Front. Microbiol.">
        <title>High frequency of phylogenetically diverse reductive dehalogenase-homologous genes in deep subseafloor sedimentary metagenomes.</title>
        <authorList>
            <person name="Kawai M."/>
            <person name="Futagami T."/>
            <person name="Toyoda A."/>
            <person name="Takaki Y."/>
            <person name="Nishi S."/>
            <person name="Hori S."/>
            <person name="Arai W."/>
            <person name="Tsubouchi T."/>
            <person name="Morono Y."/>
            <person name="Uchiyama I."/>
            <person name="Ito T."/>
            <person name="Fujiyama A."/>
            <person name="Inagaki F."/>
            <person name="Takami H."/>
        </authorList>
    </citation>
    <scope>NUCLEOTIDE SEQUENCE</scope>
    <source>
        <strain evidence="6">Expedition CK06-06</strain>
    </source>
</reference>
<dbReference type="Gene3D" id="3.40.50.720">
    <property type="entry name" value="NAD(P)-binding Rossmann-like Domain"/>
    <property type="match status" value="1"/>
</dbReference>